<dbReference type="STRING" id="478820.A0A196SCH4"/>
<dbReference type="EMBL" id="LXWW01000336">
    <property type="protein sequence ID" value="OAO13709.1"/>
    <property type="molecule type" value="Genomic_DNA"/>
</dbReference>
<dbReference type="AlphaFoldDB" id="A0A196SCH4"/>
<reference evidence="3 4" key="1">
    <citation type="submission" date="2016-05" db="EMBL/GenBank/DDBJ databases">
        <title>Nuclear genome of Blastocystis sp. subtype 1 NandII.</title>
        <authorList>
            <person name="Gentekaki E."/>
            <person name="Curtis B."/>
            <person name="Stairs C."/>
            <person name="Eme L."/>
            <person name="Herman E."/>
            <person name="Klimes V."/>
            <person name="Arias M.C."/>
            <person name="Elias M."/>
            <person name="Hilliou F."/>
            <person name="Klute M."/>
            <person name="Malik S.-B."/>
            <person name="Pightling A."/>
            <person name="Rachubinski R."/>
            <person name="Salas D."/>
            <person name="Schlacht A."/>
            <person name="Suga H."/>
            <person name="Archibald J."/>
            <person name="Ball S.G."/>
            <person name="Clark G."/>
            <person name="Dacks J."/>
            <person name="Van Der Giezen M."/>
            <person name="Tsaousis A."/>
            <person name="Roger A."/>
        </authorList>
    </citation>
    <scope>NUCLEOTIDE SEQUENCE [LARGE SCALE GENOMIC DNA]</scope>
    <source>
        <strain evidence="4">ATCC 50177 / NandII</strain>
    </source>
</reference>
<keyword evidence="2" id="KW-0067">ATP-binding</keyword>
<dbReference type="PANTHER" id="PTHR45639">
    <property type="entry name" value="HSC70CB, ISOFORM G-RELATED"/>
    <property type="match status" value="1"/>
</dbReference>
<name>A0A196SCH4_BLAHN</name>
<accession>A0A196SCH4</accession>
<keyword evidence="4" id="KW-1185">Reference proteome</keyword>
<dbReference type="InterPro" id="IPR043129">
    <property type="entry name" value="ATPase_NBD"/>
</dbReference>
<dbReference type="Gene3D" id="3.90.640.10">
    <property type="entry name" value="Actin, Chain A, domain 4"/>
    <property type="match status" value="1"/>
</dbReference>
<dbReference type="GO" id="GO:0140662">
    <property type="term" value="F:ATP-dependent protein folding chaperone"/>
    <property type="evidence" value="ECO:0007669"/>
    <property type="project" value="InterPro"/>
</dbReference>
<evidence type="ECO:0000313" key="3">
    <source>
        <dbReference type="EMBL" id="OAO13709.1"/>
    </source>
</evidence>
<evidence type="ECO:0000313" key="4">
    <source>
        <dbReference type="Proteomes" id="UP000078348"/>
    </source>
</evidence>
<evidence type="ECO:0000256" key="2">
    <source>
        <dbReference type="ARBA" id="ARBA00022840"/>
    </source>
</evidence>
<dbReference type="Gene3D" id="3.30.420.40">
    <property type="match status" value="2"/>
</dbReference>
<organism evidence="3 4">
    <name type="scientific">Blastocystis sp. subtype 1 (strain ATCC 50177 / NandII)</name>
    <dbReference type="NCBI Taxonomy" id="478820"/>
    <lineage>
        <taxon>Eukaryota</taxon>
        <taxon>Sar</taxon>
        <taxon>Stramenopiles</taxon>
        <taxon>Bigyra</taxon>
        <taxon>Opalozoa</taxon>
        <taxon>Opalinata</taxon>
        <taxon>Blastocystidae</taxon>
        <taxon>Blastocystis</taxon>
    </lineage>
</organism>
<gene>
    <name evidence="3" type="ORF">AV274_4584</name>
</gene>
<protein>
    <submittedName>
        <fullName evidence="3">Hsp70</fullName>
    </submittedName>
</protein>
<keyword evidence="1" id="KW-0547">Nucleotide-binding</keyword>
<dbReference type="InterPro" id="IPR013126">
    <property type="entry name" value="Hsp_70_fam"/>
</dbReference>
<comment type="caution">
    <text evidence="3">The sequence shown here is derived from an EMBL/GenBank/DDBJ whole genome shotgun (WGS) entry which is preliminary data.</text>
</comment>
<sequence length="552" mass="63747">MSEYIGIDLGTVFTRVASTYSSSRHEQGQVTVLDCDLIKRQIRTAISVRKNSVLVGNQITSNCDIENTAYFLKDLIGKTHVDKEWKSKFGMQYAIREQRKGDDQGLKVGFWFDNTHREFLSVEYALKIIIEYCREALNKMSNSVKVKHMAISVPSYCGDAELNSYRALMNMIDVDTIELVRDHVAIAYYYGCYHMFHQGDKQQDICFVNISYDYAFSMICSYQNGWCYIQNLTISRYVCGRLVHEKFEQLFFSKLENSPYNLNRESFLSKPRSILSLMSVIEKSKLDACLHGLDSCYVDMSKIGDLGMDQLEIPQKEFFDCLREDRLMTELKKMILKSKKDSGVGRLDAVCVCGSTVRVEPIREVIDEAAREMGTKAIDVLSVDEAVCQGLVYKMQSCYDMVGNNRYGMNGGETAFVMGEGEIDLNVPHRLKNDRDDKNEEKYDSILAEKQKILDERMNTIREYNKELDKVHDFMNEMDEDHRKEVQLEYNRYSAITGMDSSKHFYPKEHYDLYLASLEQFHVNLKKWKKRNYCGVVSIVAIRNTGKVPAAK</sequence>
<evidence type="ECO:0000256" key="1">
    <source>
        <dbReference type="ARBA" id="ARBA00022741"/>
    </source>
</evidence>
<dbReference type="Proteomes" id="UP000078348">
    <property type="component" value="Unassembled WGS sequence"/>
</dbReference>
<proteinExistence type="predicted"/>
<dbReference type="Gene3D" id="3.30.30.30">
    <property type="match status" value="1"/>
</dbReference>
<dbReference type="Pfam" id="PF00012">
    <property type="entry name" value="HSP70"/>
    <property type="match status" value="1"/>
</dbReference>
<dbReference type="GO" id="GO:0005524">
    <property type="term" value="F:ATP binding"/>
    <property type="evidence" value="ECO:0007669"/>
    <property type="project" value="UniProtKB-KW"/>
</dbReference>
<dbReference type="SUPFAM" id="SSF53067">
    <property type="entry name" value="Actin-like ATPase domain"/>
    <property type="match status" value="1"/>
</dbReference>